<organism evidence="2 3">
    <name type="scientific">Haemaphysalis longicornis</name>
    <name type="common">Bush tick</name>
    <dbReference type="NCBI Taxonomy" id="44386"/>
    <lineage>
        <taxon>Eukaryota</taxon>
        <taxon>Metazoa</taxon>
        <taxon>Ecdysozoa</taxon>
        <taxon>Arthropoda</taxon>
        <taxon>Chelicerata</taxon>
        <taxon>Arachnida</taxon>
        <taxon>Acari</taxon>
        <taxon>Parasitiformes</taxon>
        <taxon>Ixodida</taxon>
        <taxon>Ixodoidea</taxon>
        <taxon>Ixodidae</taxon>
        <taxon>Haemaphysalinae</taxon>
        <taxon>Haemaphysalis</taxon>
    </lineage>
</organism>
<reference evidence="2 3" key="1">
    <citation type="journal article" date="2020" name="Cell">
        <title>Large-Scale Comparative Analyses of Tick Genomes Elucidate Their Genetic Diversity and Vector Capacities.</title>
        <authorList>
            <consortium name="Tick Genome and Microbiome Consortium (TIGMIC)"/>
            <person name="Jia N."/>
            <person name="Wang J."/>
            <person name="Shi W."/>
            <person name="Du L."/>
            <person name="Sun Y."/>
            <person name="Zhan W."/>
            <person name="Jiang J.F."/>
            <person name="Wang Q."/>
            <person name="Zhang B."/>
            <person name="Ji P."/>
            <person name="Bell-Sakyi L."/>
            <person name="Cui X.M."/>
            <person name="Yuan T.T."/>
            <person name="Jiang B.G."/>
            <person name="Yang W.F."/>
            <person name="Lam T.T."/>
            <person name="Chang Q.C."/>
            <person name="Ding S.J."/>
            <person name="Wang X.J."/>
            <person name="Zhu J.G."/>
            <person name="Ruan X.D."/>
            <person name="Zhao L."/>
            <person name="Wei J.T."/>
            <person name="Ye R.Z."/>
            <person name="Que T.C."/>
            <person name="Du C.H."/>
            <person name="Zhou Y.H."/>
            <person name="Cheng J.X."/>
            <person name="Dai P.F."/>
            <person name="Guo W.B."/>
            <person name="Han X.H."/>
            <person name="Huang E.J."/>
            <person name="Li L.F."/>
            <person name="Wei W."/>
            <person name="Gao Y.C."/>
            <person name="Liu J.Z."/>
            <person name="Shao H.Z."/>
            <person name="Wang X."/>
            <person name="Wang C.C."/>
            <person name="Yang T.C."/>
            <person name="Huo Q.B."/>
            <person name="Li W."/>
            <person name="Chen H.Y."/>
            <person name="Chen S.E."/>
            <person name="Zhou L.G."/>
            <person name="Ni X.B."/>
            <person name="Tian J.H."/>
            <person name="Sheng Y."/>
            <person name="Liu T."/>
            <person name="Pan Y.S."/>
            <person name="Xia L.Y."/>
            <person name="Li J."/>
            <person name="Zhao F."/>
            <person name="Cao W.C."/>
        </authorList>
    </citation>
    <scope>NUCLEOTIDE SEQUENCE [LARGE SCALE GENOMIC DNA]</scope>
    <source>
        <strain evidence="2">HaeL-2018</strain>
    </source>
</reference>
<feature type="compositionally biased region" description="Basic and acidic residues" evidence="1">
    <location>
        <begin position="69"/>
        <end position="86"/>
    </location>
</feature>
<name>A0A9J6GWM8_HAELO</name>
<dbReference type="Proteomes" id="UP000821853">
    <property type="component" value="Chromosome 8"/>
</dbReference>
<comment type="caution">
    <text evidence="2">The sequence shown here is derived from an EMBL/GenBank/DDBJ whole genome shotgun (WGS) entry which is preliminary data.</text>
</comment>
<evidence type="ECO:0000313" key="3">
    <source>
        <dbReference type="Proteomes" id="UP000821853"/>
    </source>
</evidence>
<evidence type="ECO:0000256" key="1">
    <source>
        <dbReference type="SAM" id="MobiDB-lite"/>
    </source>
</evidence>
<gene>
    <name evidence="2" type="ORF">HPB48_015929</name>
</gene>
<feature type="region of interest" description="Disordered" evidence="1">
    <location>
        <begin position="61"/>
        <end position="90"/>
    </location>
</feature>
<dbReference type="AlphaFoldDB" id="A0A9J6GWM8"/>
<dbReference type="EMBL" id="JABSTR010000010">
    <property type="protein sequence ID" value="KAH9379930.1"/>
    <property type="molecule type" value="Genomic_DNA"/>
</dbReference>
<keyword evidence="3" id="KW-1185">Reference proteome</keyword>
<accession>A0A9J6GWM8</accession>
<protein>
    <submittedName>
        <fullName evidence="2">Uncharacterized protein</fullName>
    </submittedName>
</protein>
<sequence>MLIGLQAAHKTQILNWEQDKQQLCMKVVKTRLLIENKKSCVAIRRKSQKDEKVTRLSVCKIGSTSHNKPKNEKKSYQPAHKKDENICQRPSGIRKKKARGFVCGKIRNTATDSNKCLH</sequence>
<dbReference type="VEuPathDB" id="VectorBase:HLOH_054617"/>
<proteinExistence type="predicted"/>
<evidence type="ECO:0000313" key="2">
    <source>
        <dbReference type="EMBL" id="KAH9379930.1"/>
    </source>
</evidence>